<organism evidence="2 3">
    <name type="scientific">Herminiimonas glaciei</name>
    <dbReference type="NCBI Taxonomy" id="523788"/>
    <lineage>
        <taxon>Bacteria</taxon>
        <taxon>Pseudomonadati</taxon>
        <taxon>Pseudomonadota</taxon>
        <taxon>Betaproteobacteria</taxon>
        <taxon>Burkholderiales</taxon>
        <taxon>Oxalobacteraceae</taxon>
        <taxon>Herminiimonas</taxon>
    </lineage>
</organism>
<evidence type="ECO:0000313" key="2">
    <source>
        <dbReference type="EMBL" id="MFC7288943.1"/>
    </source>
</evidence>
<dbReference type="RefSeq" id="WP_382272334.1">
    <property type="nucleotide sequence ID" value="NZ_JBHTBU010000002.1"/>
</dbReference>
<dbReference type="SUPFAM" id="SSF52833">
    <property type="entry name" value="Thioredoxin-like"/>
    <property type="match status" value="1"/>
</dbReference>
<reference evidence="3" key="1">
    <citation type="journal article" date="2019" name="Int. J. Syst. Evol. Microbiol.">
        <title>The Global Catalogue of Microorganisms (GCM) 10K type strain sequencing project: providing services to taxonomists for standard genome sequencing and annotation.</title>
        <authorList>
            <consortium name="The Broad Institute Genomics Platform"/>
            <consortium name="The Broad Institute Genome Sequencing Center for Infectious Disease"/>
            <person name="Wu L."/>
            <person name="Ma J."/>
        </authorList>
    </citation>
    <scope>NUCLEOTIDE SEQUENCE [LARGE SCALE GENOMIC DNA]</scope>
    <source>
        <strain evidence="3">KACC 12508</strain>
    </source>
</reference>
<dbReference type="EMBL" id="JBHTBU010000002">
    <property type="protein sequence ID" value="MFC7288943.1"/>
    <property type="molecule type" value="Genomic_DNA"/>
</dbReference>
<dbReference type="Proteomes" id="UP001596542">
    <property type="component" value="Unassembled WGS sequence"/>
</dbReference>
<accession>A0ABW2IDE7</accession>
<dbReference type="PROSITE" id="PS51257">
    <property type="entry name" value="PROKAR_LIPOPROTEIN"/>
    <property type="match status" value="1"/>
</dbReference>
<keyword evidence="3" id="KW-1185">Reference proteome</keyword>
<dbReference type="InterPro" id="IPR010634">
    <property type="entry name" value="DUF1223"/>
</dbReference>
<dbReference type="PANTHER" id="PTHR36057:SF1">
    <property type="entry name" value="LIPOPROTEIN LIPID ATTACHMENT SITE-LIKE PROTEIN, PUTATIVE (DUF1223)-RELATED"/>
    <property type="match status" value="1"/>
</dbReference>
<keyword evidence="1" id="KW-0732">Signal</keyword>
<feature type="chain" id="PRO_5045339072" evidence="1">
    <location>
        <begin position="22"/>
        <end position="261"/>
    </location>
</feature>
<comment type="caution">
    <text evidence="2">The sequence shown here is derived from an EMBL/GenBank/DDBJ whole genome shotgun (WGS) entry which is preliminary data.</text>
</comment>
<dbReference type="InterPro" id="IPR036249">
    <property type="entry name" value="Thioredoxin-like_sf"/>
</dbReference>
<feature type="signal peptide" evidence="1">
    <location>
        <begin position="1"/>
        <end position="21"/>
    </location>
</feature>
<dbReference type="Pfam" id="PF06764">
    <property type="entry name" value="DUF1223"/>
    <property type="match status" value="1"/>
</dbReference>
<name>A0ABW2IDE7_9BURK</name>
<sequence>MKPPALTIFASAACIALPAYAGTACEVKSGATTAALVELYTSEGCSSCPPADKQLGQLSRQSGAQAVVVPLALHVSYWDAIGWKDPYAQKTFDLRQSALLANRKNHIVYTPQFFVNGNELRAWRSDLPAAIRAINSKPAALDMQLKMTATGGNVLTLTADVLAREQKATGALYVALTENALTSAVSRGENSGVTLRHEHVVRAWFGPLPLVQGGASWQQRIALPAEWRREQLQAVAFVQDARDGSVLQAVSTASCNQRGEL</sequence>
<dbReference type="Gene3D" id="2.60.40.10">
    <property type="entry name" value="Immunoglobulins"/>
    <property type="match status" value="1"/>
</dbReference>
<dbReference type="InterPro" id="IPR013783">
    <property type="entry name" value="Ig-like_fold"/>
</dbReference>
<proteinExistence type="predicted"/>
<gene>
    <name evidence="2" type="ORF">ACFQPC_12910</name>
</gene>
<dbReference type="PANTHER" id="PTHR36057">
    <property type="match status" value="1"/>
</dbReference>
<evidence type="ECO:0000313" key="3">
    <source>
        <dbReference type="Proteomes" id="UP001596542"/>
    </source>
</evidence>
<evidence type="ECO:0000256" key="1">
    <source>
        <dbReference type="SAM" id="SignalP"/>
    </source>
</evidence>
<protein>
    <submittedName>
        <fullName evidence="2">DUF1223 domain-containing protein</fullName>
    </submittedName>
</protein>